<keyword evidence="1" id="KW-0472">Membrane</keyword>
<proteinExistence type="predicted"/>
<keyword evidence="1" id="KW-1133">Transmembrane helix</keyword>
<comment type="caution">
    <text evidence="2">The sequence shown here is derived from an EMBL/GenBank/DDBJ whole genome shotgun (WGS) entry which is preliminary data.</text>
</comment>
<dbReference type="Proteomes" id="UP001378592">
    <property type="component" value="Unassembled WGS sequence"/>
</dbReference>
<dbReference type="EMBL" id="JAZDUA010000046">
    <property type="protein sequence ID" value="KAK7871061.1"/>
    <property type="molecule type" value="Genomic_DNA"/>
</dbReference>
<evidence type="ECO:0000313" key="3">
    <source>
        <dbReference type="Proteomes" id="UP001378592"/>
    </source>
</evidence>
<keyword evidence="1" id="KW-0812">Transmembrane</keyword>
<reference evidence="2 3" key="1">
    <citation type="submission" date="2024-03" db="EMBL/GenBank/DDBJ databases">
        <title>The genome assembly and annotation of the cricket Gryllus longicercus Weissman &amp; Gray.</title>
        <authorList>
            <person name="Szrajer S."/>
            <person name="Gray D."/>
            <person name="Ylla G."/>
        </authorList>
    </citation>
    <scope>NUCLEOTIDE SEQUENCE [LARGE SCALE GENOMIC DNA]</scope>
    <source>
        <strain evidence="2">DAG 2021-001</strain>
        <tissue evidence="2">Whole body minus gut</tissue>
    </source>
</reference>
<name>A0AAN9VYH1_9ORTH</name>
<organism evidence="2 3">
    <name type="scientific">Gryllus longicercus</name>
    <dbReference type="NCBI Taxonomy" id="2509291"/>
    <lineage>
        <taxon>Eukaryota</taxon>
        <taxon>Metazoa</taxon>
        <taxon>Ecdysozoa</taxon>
        <taxon>Arthropoda</taxon>
        <taxon>Hexapoda</taxon>
        <taxon>Insecta</taxon>
        <taxon>Pterygota</taxon>
        <taxon>Neoptera</taxon>
        <taxon>Polyneoptera</taxon>
        <taxon>Orthoptera</taxon>
        <taxon>Ensifera</taxon>
        <taxon>Gryllidea</taxon>
        <taxon>Grylloidea</taxon>
        <taxon>Gryllidae</taxon>
        <taxon>Gryllinae</taxon>
        <taxon>Gryllus</taxon>
    </lineage>
</organism>
<accession>A0AAN9VYH1</accession>
<feature type="transmembrane region" description="Helical" evidence="1">
    <location>
        <begin position="28"/>
        <end position="47"/>
    </location>
</feature>
<sequence>MGSTPASGKPEMVMADTEVIDSSDYGCEVVVCIVISFIILLCLCETLSKTSFVLRSECDQLLFYFRECIFLVKNGACSSD</sequence>
<gene>
    <name evidence="2" type="ORF">R5R35_007262</name>
</gene>
<protein>
    <submittedName>
        <fullName evidence="2">Uncharacterized protein</fullName>
    </submittedName>
</protein>
<evidence type="ECO:0000313" key="2">
    <source>
        <dbReference type="EMBL" id="KAK7871061.1"/>
    </source>
</evidence>
<keyword evidence="3" id="KW-1185">Reference proteome</keyword>
<evidence type="ECO:0000256" key="1">
    <source>
        <dbReference type="SAM" id="Phobius"/>
    </source>
</evidence>
<dbReference type="AlphaFoldDB" id="A0AAN9VYH1"/>